<evidence type="ECO:0000313" key="1">
    <source>
        <dbReference type="EMBL" id="QPX74738.1"/>
    </source>
</evidence>
<protein>
    <submittedName>
        <fullName evidence="1">Uncharacterized protein</fullName>
    </submittedName>
</protein>
<organism evidence="1 2">
    <name type="scientific">Serratia phage vB_SmaM_Hera</name>
    <dbReference type="NCBI Taxonomy" id="2777369"/>
    <lineage>
        <taxon>Viruses</taxon>
        <taxon>Duplodnaviria</taxon>
        <taxon>Heunggongvirae</taxon>
        <taxon>Uroviricota</taxon>
        <taxon>Caudoviricetes</taxon>
        <taxon>Lindbergviridae</taxon>
        <taxon>Myosmarvirus</taxon>
        <taxon>Myosmarvirus MTx</taxon>
    </lineage>
</organism>
<evidence type="ECO:0000313" key="2">
    <source>
        <dbReference type="Proteomes" id="UP000595300"/>
    </source>
</evidence>
<accession>A0A7T3TKN0</accession>
<dbReference type="EMBL" id="MW021759">
    <property type="protein sequence ID" value="QPX74738.1"/>
    <property type="molecule type" value="Genomic_DNA"/>
</dbReference>
<sequence length="51" mass="5430">MLNVIVSFLAGALTVVLLVSFQVMNAAEGGNMLARAVVVATRHELQRMGVM</sequence>
<dbReference type="Proteomes" id="UP000595300">
    <property type="component" value="Genome"/>
</dbReference>
<reference evidence="1 2" key="1">
    <citation type="submission" date="2020-09" db="EMBL/GenBank/DDBJ databases">
        <authorList>
            <person name="Moe H.M.M."/>
            <person name="Stoker T."/>
            <person name="Evans S."/>
            <person name="Hymas C."/>
            <person name="Flor S."/>
            <person name="Gleave A."/>
            <person name="Carr E."/>
            <person name="Breakwell D.P."/>
            <person name="Grose J.H."/>
        </authorList>
    </citation>
    <scope>NUCLEOTIDE SEQUENCE [LARGE SCALE GENOMIC DNA]</scope>
</reference>
<proteinExistence type="predicted"/>
<name>A0A7T3TKN0_9CAUD</name>